<feature type="binding site" description="covalent" evidence="6">
    <location>
        <position position="68"/>
    </location>
    <ligand>
        <name>heme c</name>
        <dbReference type="ChEBI" id="CHEBI:61717"/>
    </ligand>
</feature>
<dbReference type="Pfam" id="PF00034">
    <property type="entry name" value="Cytochrom_C"/>
    <property type="match status" value="1"/>
</dbReference>
<keyword evidence="3 6" id="KW-0479">Metal-binding</keyword>
<evidence type="ECO:0000259" key="8">
    <source>
        <dbReference type="PROSITE" id="PS51007"/>
    </source>
</evidence>
<evidence type="ECO:0000256" key="1">
    <source>
        <dbReference type="ARBA" id="ARBA00022448"/>
    </source>
</evidence>
<keyword evidence="10" id="KW-1185">Reference proteome</keyword>
<organism evidence="9 10">
    <name type="scientific">Anseongella ginsenosidimutans</name>
    <dbReference type="NCBI Taxonomy" id="496056"/>
    <lineage>
        <taxon>Bacteria</taxon>
        <taxon>Pseudomonadati</taxon>
        <taxon>Bacteroidota</taxon>
        <taxon>Sphingobacteriia</taxon>
        <taxon>Sphingobacteriales</taxon>
        <taxon>Sphingobacteriaceae</taxon>
        <taxon>Anseongella</taxon>
    </lineage>
</organism>
<reference evidence="9 10" key="1">
    <citation type="submission" date="2019-03" db="EMBL/GenBank/DDBJ databases">
        <title>Genomic Encyclopedia of Type Strains, Phase IV (KMG-IV): sequencing the most valuable type-strain genomes for metagenomic binning, comparative biology and taxonomic classification.</title>
        <authorList>
            <person name="Goeker M."/>
        </authorList>
    </citation>
    <scope>NUCLEOTIDE SEQUENCE [LARGE SCALE GENOMIC DNA]</scope>
    <source>
        <strain evidence="9 10">DSM 21100</strain>
    </source>
</reference>
<dbReference type="GO" id="GO:0005506">
    <property type="term" value="F:iron ion binding"/>
    <property type="evidence" value="ECO:0007669"/>
    <property type="project" value="InterPro"/>
</dbReference>
<dbReference type="GO" id="GO:0009055">
    <property type="term" value="F:electron transfer activity"/>
    <property type="evidence" value="ECO:0007669"/>
    <property type="project" value="InterPro"/>
</dbReference>
<dbReference type="EMBL" id="SMAD01000009">
    <property type="protein sequence ID" value="TCS85982.1"/>
    <property type="molecule type" value="Genomic_DNA"/>
</dbReference>
<feature type="domain" description="Cytochrome c" evidence="8">
    <location>
        <begin position="54"/>
        <end position="139"/>
    </location>
</feature>
<accession>A0A4R3KP77</accession>
<evidence type="ECO:0000313" key="9">
    <source>
        <dbReference type="EMBL" id="TCS85982.1"/>
    </source>
</evidence>
<dbReference type="PROSITE" id="PS51257">
    <property type="entry name" value="PROKAR_LIPOPROTEIN"/>
    <property type="match status" value="1"/>
</dbReference>
<comment type="PTM">
    <text evidence="6">Binds 1 heme c group covalently per subunit.</text>
</comment>
<evidence type="ECO:0000256" key="7">
    <source>
        <dbReference type="SAM" id="SignalP"/>
    </source>
</evidence>
<dbReference type="InterPro" id="IPR036909">
    <property type="entry name" value="Cyt_c-like_dom_sf"/>
</dbReference>
<feature type="signal peptide" evidence="7">
    <location>
        <begin position="1"/>
        <end position="17"/>
    </location>
</feature>
<keyword evidence="5 6" id="KW-0408">Iron</keyword>
<dbReference type="RefSeq" id="WP_207910313.1">
    <property type="nucleotide sequence ID" value="NZ_CP042432.1"/>
</dbReference>
<dbReference type="InterPro" id="IPR009056">
    <property type="entry name" value="Cyt_c-like_dom"/>
</dbReference>
<keyword evidence="1" id="KW-0813">Transport</keyword>
<evidence type="ECO:0000256" key="3">
    <source>
        <dbReference type="ARBA" id="ARBA00022723"/>
    </source>
</evidence>
<keyword evidence="2 6" id="KW-0349">Heme</keyword>
<dbReference type="PROSITE" id="PS51007">
    <property type="entry name" value="CYTC"/>
    <property type="match status" value="1"/>
</dbReference>
<dbReference type="AlphaFoldDB" id="A0A4R3KP77"/>
<dbReference type="PRINTS" id="PR00606">
    <property type="entry name" value="CYTCHROMECID"/>
</dbReference>
<feature type="chain" id="PRO_5021010275" evidence="7">
    <location>
        <begin position="18"/>
        <end position="142"/>
    </location>
</feature>
<feature type="binding site" description="covalent" evidence="6">
    <location>
        <position position="72"/>
    </location>
    <ligand>
        <name>heme c</name>
        <dbReference type="ChEBI" id="CHEBI:61717"/>
    </ligand>
</feature>
<evidence type="ECO:0000313" key="10">
    <source>
        <dbReference type="Proteomes" id="UP000295807"/>
    </source>
</evidence>
<evidence type="ECO:0000256" key="5">
    <source>
        <dbReference type="ARBA" id="ARBA00023004"/>
    </source>
</evidence>
<proteinExistence type="predicted"/>
<evidence type="ECO:0000256" key="6">
    <source>
        <dbReference type="PIRSR" id="PIRSR602324-1"/>
    </source>
</evidence>
<dbReference type="GO" id="GO:0020037">
    <property type="term" value="F:heme binding"/>
    <property type="evidence" value="ECO:0007669"/>
    <property type="project" value="InterPro"/>
</dbReference>
<evidence type="ECO:0000256" key="2">
    <source>
        <dbReference type="ARBA" id="ARBA00022617"/>
    </source>
</evidence>
<feature type="binding site" description="covalent" evidence="6">
    <location>
        <position position="117"/>
    </location>
    <ligand>
        <name>heme c</name>
        <dbReference type="ChEBI" id="CHEBI:61717"/>
    </ligand>
</feature>
<dbReference type="Proteomes" id="UP000295807">
    <property type="component" value="Unassembled WGS sequence"/>
</dbReference>
<dbReference type="Gene3D" id="1.10.760.10">
    <property type="entry name" value="Cytochrome c-like domain"/>
    <property type="match status" value="1"/>
</dbReference>
<keyword evidence="7" id="KW-0732">Signal</keyword>
<gene>
    <name evidence="9" type="ORF">EDD80_1096</name>
</gene>
<comment type="caution">
    <text evidence="9">The sequence shown here is derived from an EMBL/GenBank/DDBJ whole genome shotgun (WGS) entry which is preliminary data.</text>
</comment>
<evidence type="ECO:0000256" key="4">
    <source>
        <dbReference type="ARBA" id="ARBA00022982"/>
    </source>
</evidence>
<dbReference type="SUPFAM" id="SSF46626">
    <property type="entry name" value="Cytochrome c"/>
    <property type="match status" value="1"/>
</dbReference>
<keyword evidence="4" id="KW-0249">Electron transport</keyword>
<name>A0A4R3KP77_9SPHI</name>
<protein>
    <submittedName>
        <fullName evidence="9">Cytochrome c</fullName>
    </submittedName>
</protein>
<sequence>MIKKVCLFLALAGSFLAACKDSSKKDPKAIGLLEGRKVDYIRKIPGKNDSIPEEVVRKGEVLMGYSDCYTCHRDDEKARGPAIRDIAARYPLNQVYIKMLASKVINGGSGAWGYAVMIPHPGLSEGDAEAMVTYILSLDTRP</sequence>
<dbReference type="InterPro" id="IPR002324">
    <property type="entry name" value="Cyt_c_ID"/>
</dbReference>